<protein>
    <submittedName>
        <fullName evidence="2">Uncharacterized protein</fullName>
    </submittedName>
</protein>
<name>A0A1E4T8W9_9ASCO</name>
<dbReference type="OrthoDB" id="20109at2759"/>
<feature type="region of interest" description="Disordered" evidence="1">
    <location>
        <begin position="1"/>
        <end position="44"/>
    </location>
</feature>
<sequence>MNKQQKKPQITKLKPTKQNINPKKPKSKSSPAPPSSSTTSLKQFEQKKKTIFKPILTNPYTKQNTWPIITPDLASGLQDMLCESILNEIGKYNTLTATERKKLNIKQPESAKYVTSGFNSVTSKLEKQSRRIQAQGLSNIENDPNTVVALFVCKLDLTNPIMYAHFPMLAALSHVKLIQLPRNSSKRLQTALGLSTKVTILCLSKGLFMDSIPGGSVSGSRKALGDILKSSVPDAETPGFMRGVGFADSVKFLLTEQNISVNKGTKKKTK</sequence>
<reference evidence="3" key="1">
    <citation type="submission" date="2016-04" db="EMBL/GenBank/DDBJ databases">
        <title>Comparative genomics of biotechnologically important yeasts.</title>
        <authorList>
            <consortium name="DOE Joint Genome Institute"/>
            <person name="Riley R."/>
            <person name="Haridas S."/>
            <person name="Wolfe K.H."/>
            <person name="Lopes M.R."/>
            <person name="Hittinger C.T."/>
            <person name="Goker M."/>
            <person name="Salamov A."/>
            <person name="Wisecaver J."/>
            <person name="Long T.M."/>
            <person name="Aerts A.L."/>
            <person name="Barry K."/>
            <person name="Choi C."/>
            <person name="Clum A."/>
            <person name="Coughlan A.Y."/>
            <person name="Deshpande S."/>
            <person name="Douglass A.P."/>
            <person name="Hanson S.J."/>
            <person name="Klenk H.-P."/>
            <person name="Labutti K."/>
            <person name="Lapidus A."/>
            <person name="Lindquist E."/>
            <person name="Lipzen A."/>
            <person name="Meier-Kolthoff J.P."/>
            <person name="Ohm R.A."/>
            <person name="Otillar R.P."/>
            <person name="Pangilinan J."/>
            <person name="Peng Y."/>
            <person name="Rokas A."/>
            <person name="Rosa C.A."/>
            <person name="Scheuner C."/>
            <person name="Sibirny A.A."/>
            <person name="Slot J.C."/>
            <person name="Stielow J.B."/>
            <person name="Sun H."/>
            <person name="Kurtzman C.P."/>
            <person name="Blackwell M."/>
            <person name="Grigoriev I.V."/>
            <person name="Jeffries T.W."/>
        </authorList>
    </citation>
    <scope>NUCLEOTIDE SEQUENCE [LARGE SCALE GENOMIC DNA]</scope>
    <source>
        <strain evidence="3">NRRL YB-2248</strain>
    </source>
</reference>
<keyword evidence="3" id="KW-1185">Reference proteome</keyword>
<dbReference type="GO" id="GO:0004526">
    <property type="term" value="F:ribonuclease P activity"/>
    <property type="evidence" value="ECO:0007669"/>
    <property type="project" value="TreeGrafter"/>
</dbReference>
<dbReference type="GO" id="GO:0005829">
    <property type="term" value="C:cytosol"/>
    <property type="evidence" value="ECO:0007669"/>
    <property type="project" value="TreeGrafter"/>
</dbReference>
<dbReference type="InterPro" id="IPR013241">
    <property type="entry name" value="RNase_P_Pop3"/>
</dbReference>
<dbReference type="GO" id="GO:0000171">
    <property type="term" value="F:ribonuclease MRP activity"/>
    <property type="evidence" value="ECO:0007669"/>
    <property type="project" value="TreeGrafter"/>
</dbReference>
<dbReference type="GO" id="GO:0005655">
    <property type="term" value="C:nucleolar ribonuclease P complex"/>
    <property type="evidence" value="ECO:0007669"/>
    <property type="project" value="TreeGrafter"/>
</dbReference>
<dbReference type="PANTHER" id="PTHR28272:SF1">
    <property type="entry name" value="RIBONUCLEASES P_MRP PROTEIN SUBUNIT POP3"/>
    <property type="match status" value="1"/>
</dbReference>
<proteinExistence type="predicted"/>
<dbReference type="Pfam" id="PF08228">
    <property type="entry name" value="RNase_P_pop3"/>
    <property type="match status" value="1"/>
</dbReference>
<dbReference type="GO" id="GO:0000172">
    <property type="term" value="C:ribonuclease MRP complex"/>
    <property type="evidence" value="ECO:0007669"/>
    <property type="project" value="TreeGrafter"/>
</dbReference>
<dbReference type="GO" id="GO:0034965">
    <property type="term" value="P:intronic box C/D snoRNA processing"/>
    <property type="evidence" value="ECO:0007669"/>
    <property type="project" value="TreeGrafter"/>
</dbReference>
<dbReference type="Gene3D" id="3.30.1330.30">
    <property type="match status" value="1"/>
</dbReference>
<dbReference type="AlphaFoldDB" id="A0A1E4T8W9"/>
<accession>A0A1E4T8W9</accession>
<dbReference type="EMBL" id="KV453847">
    <property type="protein sequence ID" value="ODV88163.1"/>
    <property type="molecule type" value="Genomic_DNA"/>
</dbReference>
<dbReference type="STRING" id="983967.A0A1E4T8W9"/>
<evidence type="ECO:0000313" key="3">
    <source>
        <dbReference type="Proteomes" id="UP000094801"/>
    </source>
</evidence>
<dbReference type="PANTHER" id="PTHR28272">
    <property type="entry name" value="RIBONUCLEASES P/MRP PROTEIN SUBUNIT POP3"/>
    <property type="match status" value="1"/>
</dbReference>
<gene>
    <name evidence="2" type="ORF">CANARDRAFT_5462</name>
</gene>
<evidence type="ECO:0000313" key="2">
    <source>
        <dbReference type="EMBL" id="ODV88163.1"/>
    </source>
</evidence>
<organism evidence="2 3">
    <name type="scientific">[Candida] arabinofermentans NRRL YB-2248</name>
    <dbReference type="NCBI Taxonomy" id="983967"/>
    <lineage>
        <taxon>Eukaryota</taxon>
        <taxon>Fungi</taxon>
        <taxon>Dikarya</taxon>
        <taxon>Ascomycota</taxon>
        <taxon>Saccharomycotina</taxon>
        <taxon>Pichiomycetes</taxon>
        <taxon>Pichiales</taxon>
        <taxon>Pichiaceae</taxon>
        <taxon>Ogataea</taxon>
        <taxon>Ogataea/Candida clade</taxon>
    </lineage>
</organism>
<dbReference type="GO" id="GO:0006364">
    <property type="term" value="P:rRNA processing"/>
    <property type="evidence" value="ECO:0007669"/>
    <property type="project" value="InterPro"/>
</dbReference>
<dbReference type="GO" id="GO:0008033">
    <property type="term" value="P:tRNA processing"/>
    <property type="evidence" value="ECO:0007669"/>
    <property type="project" value="InterPro"/>
</dbReference>
<dbReference type="InterPro" id="IPR029064">
    <property type="entry name" value="Ribosomal_eL30-like_sf"/>
</dbReference>
<evidence type="ECO:0000256" key="1">
    <source>
        <dbReference type="SAM" id="MobiDB-lite"/>
    </source>
</evidence>
<dbReference type="Proteomes" id="UP000094801">
    <property type="component" value="Unassembled WGS sequence"/>
</dbReference>